<dbReference type="PANTHER" id="PTHR10380">
    <property type="entry name" value="CUTICLE PROTEIN"/>
    <property type="match status" value="1"/>
</dbReference>
<keyword evidence="3" id="KW-0732">Signal</keyword>
<reference evidence="4 5" key="1">
    <citation type="submission" date="2024-05" db="EMBL/GenBank/DDBJ databases">
        <authorList>
            <person name="Wallberg A."/>
        </authorList>
    </citation>
    <scope>NUCLEOTIDE SEQUENCE [LARGE SCALE GENOMIC DNA]</scope>
</reference>
<dbReference type="PROSITE" id="PS00233">
    <property type="entry name" value="CHIT_BIND_RR_1"/>
    <property type="match status" value="1"/>
</dbReference>
<evidence type="ECO:0000256" key="1">
    <source>
        <dbReference type="ARBA" id="ARBA00022460"/>
    </source>
</evidence>
<dbReference type="InterPro" id="IPR031311">
    <property type="entry name" value="CHIT_BIND_RR_consensus"/>
</dbReference>
<keyword evidence="5" id="KW-1185">Reference proteome</keyword>
<evidence type="ECO:0000256" key="2">
    <source>
        <dbReference type="PROSITE-ProRule" id="PRU00497"/>
    </source>
</evidence>
<comment type="caution">
    <text evidence="4">The sequence shown here is derived from an EMBL/GenBank/DDBJ whole genome shotgun (WGS) entry which is preliminary data.</text>
</comment>
<evidence type="ECO:0000313" key="4">
    <source>
        <dbReference type="EMBL" id="CAL4179437.1"/>
    </source>
</evidence>
<dbReference type="GO" id="GO:0062129">
    <property type="term" value="C:chitin-based extracellular matrix"/>
    <property type="evidence" value="ECO:0007669"/>
    <property type="project" value="TreeGrafter"/>
</dbReference>
<proteinExistence type="predicted"/>
<dbReference type="Pfam" id="PF00379">
    <property type="entry name" value="Chitin_bind_4"/>
    <property type="match status" value="1"/>
</dbReference>
<keyword evidence="1 2" id="KW-0193">Cuticle</keyword>
<evidence type="ECO:0000313" key="5">
    <source>
        <dbReference type="Proteomes" id="UP001497623"/>
    </source>
</evidence>
<feature type="chain" id="PRO_5043539510" description="Cuticle protein 6" evidence="3">
    <location>
        <begin position="23"/>
        <end position="215"/>
    </location>
</feature>
<dbReference type="AlphaFoldDB" id="A0AAV2SAE9"/>
<dbReference type="InterPro" id="IPR000618">
    <property type="entry name" value="Insect_cuticle"/>
</dbReference>
<feature type="non-terminal residue" evidence="4">
    <location>
        <position position="215"/>
    </location>
</feature>
<organism evidence="4 5">
    <name type="scientific">Meganyctiphanes norvegica</name>
    <name type="common">Northern krill</name>
    <name type="synonym">Thysanopoda norvegica</name>
    <dbReference type="NCBI Taxonomy" id="48144"/>
    <lineage>
        <taxon>Eukaryota</taxon>
        <taxon>Metazoa</taxon>
        <taxon>Ecdysozoa</taxon>
        <taxon>Arthropoda</taxon>
        <taxon>Crustacea</taxon>
        <taxon>Multicrustacea</taxon>
        <taxon>Malacostraca</taxon>
        <taxon>Eumalacostraca</taxon>
        <taxon>Eucarida</taxon>
        <taxon>Euphausiacea</taxon>
        <taxon>Euphausiidae</taxon>
        <taxon>Meganyctiphanes</taxon>
    </lineage>
</organism>
<gene>
    <name evidence="4" type="ORF">MNOR_LOCUS35151</name>
</gene>
<dbReference type="PROSITE" id="PS51155">
    <property type="entry name" value="CHIT_BIND_RR_2"/>
    <property type="match status" value="1"/>
</dbReference>
<feature type="signal peptide" evidence="3">
    <location>
        <begin position="1"/>
        <end position="22"/>
    </location>
</feature>
<evidence type="ECO:0000256" key="3">
    <source>
        <dbReference type="SAM" id="SignalP"/>
    </source>
</evidence>
<name>A0AAV2SAE9_MEGNR</name>
<evidence type="ECO:0008006" key="6">
    <source>
        <dbReference type="Google" id="ProtNLM"/>
    </source>
</evidence>
<dbReference type="PANTHER" id="PTHR10380:SF196">
    <property type="entry name" value="CUTICULAR PROTEIN 72EA"/>
    <property type="match status" value="1"/>
</dbReference>
<dbReference type="EMBL" id="CAXKWB010057350">
    <property type="protein sequence ID" value="CAL4179437.1"/>
    <property type="molecule type" value="Genomic_DNA"/>
</dbReference>
<accession>A0AAV2SAE9</accession>
<dbReference type="InterPro" id="IPR050468">
    <property type="entry name" value="Cuticle_Struct_Prot"/>
</dbReference>
<dbReference type="GO" id="GO:0008010">
    <property type="term" value="F:structural constituent of chitin-based larval cuticle"/>
    <property type="evidence" value="ECO:0007669"/>
    <property type="project" value="TreeGrafter"/>
</dbReference>
<feature type="non-terminal residue" evidence="4">
    <location>
        <position position="1"/>
    </location>
</feature>
<dbReference type="Proteomes" id="UP001497623">
    <property type="component" value="Unassembled WGS sequence"/>
</dbReference>
<protein>
    <recommendedName>
        <fullName evidence="6">Cuticle protein 6</fullName>
    </recommendedName>
</protein>
<sequence length="215" mass="22520">LQQLVNMNALIVIGLCALGANAQFFSGVHPYSAYTPNFLHSAAFTNAVASPITYAAAVAPVMAPTTITHQHHAQDEFGQYNFGYAGGPSSRHEVRDAFGVVRGSYNYVDANGQVQTQNYVADALGFRVAATNLPVAPTAGDAPILAAPVPVMETAEVAAARATHQKLYDEAAAAAAAAPDARKKRSVGSVAIHSAVSPLNFAYDFNSVHPYSSFP</sequence>